<dbReference type="OrthoDB" id="979427at2"/>
<evidence type="ECO:0000313" key="1">
    <source>
        <dbReference type="EMBL" id="SHO60579.1"/>
    </source>
</evidence>
<organism evidence="1 2">
    <name type="scientific">Algoriphagus zhangzhouensis</name>
    <dbReference type="NCBI Taxonomy" id="1073327"/>
    <lineage>
        <taxon>Bacteria</taxon>
        <taxon>Pseudomonadati</taxon>
        <taxon>Bacteroidota</taxon>
        <taxon>Cytophagia</taxon>
        <taxon>Cytophagales</taxon>
        <taxon>Cyclobacteriaceae</taxon>
        <taxon>Algoriphagus</taxon>
    </lineage>
</organism>
<protein>
    <submittedName>
        <fullName evidence="1">Uncharacterized protein</fullName>
    </submittedName>
</protein>
<gene>
    <name evidence="1" type="ORF">SAMN04488108_0889</name>
</gene>
<keyword evidence="2" id="KW-1185">Reference proteome</keyword>
<accession>A0A1M7Z6T3</accession>
<dbReference type="Proteomes" id="UP000184609">
    <property type="component" value="Unassembled WGS sequence"/>
</dbReference>
<evidence type="ECO:0000313" key="2">
    <source>
        <dbReference type="Proteomes" id="UP000184609"/>
    </source>
</evidence>
<reference evidence="2" key="1">
    <citation type="submission" date="2016-12" db="EMBL/GenBank/DDBJ databases">
        <authorList>
            <person name="Varghese N."/>
            <person name="Submissions S."/>
        </authorList>
    </citation>
    <scope>NUCLEOTIDE SEQUENCE [LARGE SCALE GENOMIC DNA]</scope>
    <source>
        <strain evidence="2">DSM 25035</strain>
    </source>
</reference>
<dbReference type="RefSeq" id="WP_073570514.1">
    <property type="nucleotide sequence ID" value="NZ_FRXN01000001.1"/>
</dbReference>
<proteinExistence type="predicted"/>
<dbReference type="AlphaFoldDB" id="A0A1M7Z6T3"/>
<name>A0A1M7Z6T3_9BACT</name>
<sequence>MTPIFLLILSFFSSFFQEERTFDASKFTLDGISCFQTTEEQIKRTYGDVALTETDYECGYFSNREQKKNYYELIYPKKTWIGNSQQGYQIDVIEFDPEGKTQLKYGDLIFSGKSTRKELEEYFGSKASPIQINEPKRIHLDHLAGSFEGRDDGFILYFGKEYLVAFQYSSPC</sequence>
<dbReference type="EMBL" id="FRXN01000001">
    <property type="protein sequence ID" value="SHO60579.1"/>
    <property type="molecule type" value="Genomic_DNA"/>
</dbReference>